<dbReference type="AlphaFoldDB" id="A0A9D2DSB5"/>
<dbReference type="PANTHER" id="PTHR43280:SF2">
    <property type="entry name" value="HTH-TYPE TRANSCRIPTIONAL REGULATOR EXSA"/>
    <property type="match status" value="1"/>
</dbReference>
<dbReference type="PROSITE" id="PS01124">
    <property type="entry name" value="HTH_ARAC_FAMILY_2"/>
    <property type="match status" value="1"/>
</dbReference>
<evidence type="ECO:0000256" key="2">
    <source>
        <dbReference type="ARBA" id="ARBA00023125"/>
    </source>
</evidence>
<dbReference type="InterPro" id="IPR018060">
    <property type="entry name" value="HTH_AraC"/>
</dbReference>
<gene>
    <name evidence="5" type="ORF">IAA21_04885</name>
</gene>
<evidence type="ECO:0000256" key="3">
    <source>
        <dbReference type="ARBA" id="ARBA00023163"/>
    </source>
</evidence>
<evidence type="ECO:0000313" key="6">
    <source>
        <dbReference type="Proteomes" id="UP000824041"/>
    </source>
</evidence>
<sequence>MAYQDDMDDLEEYPVGVRLRILAAQVKASANLVTWCFVNNGDTFFSTGVHEKEFLSFFKLGKCFDFLYEKNENWDRPVVLSDHLGMIWLAENADPIRGESKEMEVDGKTVEKNERMLVVIGPLFLGSSSVKKIEESLKKSGLSIYMQRQMMRTLAEVPVISMAAVYQYAKTLHHTLTSQNIQISDLIYQNEETRMLLSGELPETSASYQSMDRVVQVEKQILQAVRDGNLDYKQILEQTSGYWTGMISNTGDSLRDGKNSMIIFTALVSRAAMEGGLAVSTAKELELSYISEAEGCGTITRLRLLMDHMLDDFVHKVRESTANPLISRTTQECCDYIRANVQKPLTVEEIAKEMGYTTYYFTKKFYKEMGIKVSDYIKQARVEYAKIALMTTKRSIEEISESLHFGSRSYFSKVFRSIVGVTPAVYRENVGREIKE</sequence>
<name>A0A9D2DSB5_9FIRM</name>
<dbReference type="SMART" id="SM00342">
    <property type="entry name" value="HTH_ARAC"/>
    <property type="match status" value="1"/>
</dbReference>
<comment type="caution">
    <text evidence="5">The sequence shown here is derived from an EMBL/GenBank/DDBJ whole genome shotgun (WGS) entry which is preliminary data.</text>
</comment>
<dbReference type="Gene3D" id="1.10.10.60">
    <property type="entry name" value="Homeodomain-like"/>
    <property type="match status" value="2"/>
</dbReference>
<feature type="domain" description="HTH araC/xylS-type" evidence="4">
    <location>
        <begin position="331"/>
        <end position="429"/>
    </location>
</feature>
<dbReference type="Proteomes" id="UP000824041">
    <property type="component" value="Unassembled WGS sequence"/>
</dbReference>
<organism evidence="5 6">
    <name type="scientific">Candidatus Blautia faecigallinarum</name>
    <dbReference type="NCBI Taxonomy" id="2838488"/>
    <lineage>
        <taxon>Bacteria</taxon>
        <taxon>Bacillati</taxon>
        <taxon>Bacillota</taxon>
        <taxon>Clostridia</taxon>
        <taxon>Lachnospirales</taxon>
        <taxon>Lachnospiraceae</taxon>
        <taxon>Blautia</taxon>
    </lineage>
</organism>
<reference evidence="5" key="1">
    <citation type="journal article" date="2021" name="PeerJ">
        <title>Extensive microbial diversity within the chicken gut microbiome revealed by metagenomics and culture.</title>
        <authorList>
            <person name="Gilroy R."/>
            <person name="Ravi A."/>
            <person name="Getino M."/>
            <person name="Pursley I."/>
            <person name="Horton D.L."/>
            <person name="Alikhan N.F."/>
            <person name="Baker D."/>
            <person name="Gharbi K."/>
            <person name="Hall N."/>
            <person name="Watson M."/>
            <person name="Adriaenssens E.M."/>
            <person name="Foster-Nyarko E."/>
            <person name="Jarju S."/>
            <person name="Secka A."/>
            <person name="Antonio M."/>
            <person name="Oren A."/>
            <person name="Chaudhuri R.R."/>
            <person name="La Ragione R."/>
            <person name="Hildebrand F."/>
            <person name="Pallen M.J."/>
        </authorList>
    </citation>
    <scope>NUCLEOTIDE SEQUENCE</scope>
    <source>
        <strain evidence="5">14324</strain>
    </source>
</reference>
<dbReference type="PANTHER" id="PTHR43280">
    <property type="entry name" value="ARAC-FAMILY TRANSCRIPTIONAL REGULATOR"/>
    <property type="match status" value="1"/>
</dbReference>
<reference evidence="5" key="2">
    <citation type="submission" date="2021-04" db="EMBL/GenBank/DDBJ databases">
        <authorList>
            <person name="Gilroy R."/>
        </authorList>
    </citation>
    <scope>NUCLEOTIDE SEQUENCE</scope>
    <source>
        <strain evidence="5">14324</strain>
    </source>
</reference>
<dbReference type="Pfam" id="PF12833">
    <property type="entry name" value="HTH_18"/>
    <property type="match status" value="1"/>
</dbReference>
<evidence type="ECO:0000256" key="1">
    <source>
        <dbReference type="ARBA" id="ARBA00023015"/>
    </source>
</evidence>
<evidence type="ECO:0000313" key="5">
    <source>
        <dbReference type="EMBL" id="HIZ22120.1"/>
    </source>
</evidence>
<dbReference type="GO" id="GO:0043565">
    <property type="term" value="F:sequence-specific DNA binding"/>
    <property type="evidence" value="ECO:0007669"/>
    <property type="project" value="InterPro"/>
</dbReference>
<keyword evidence="1" id="KW-0805">Transcription regulation</keyword>
<keyword evidence="2" id="KW-0238">DNA-binding</keyword>
<protein>
    <submittedName>
        <fullName evidence="5">AraC family transcriptional regulator</fullName>
    </submittedName>
</protein>
<dbReference type="GO" id="GO:0003700">
    <property type="term" value="F:DNA-binding transcription factor activity"/>
    <property type="evidence" value="ECO:0007669"/>
    <property type="project" value="InterPro"/>
</dbReference>
<keyword evidence="3" id="KW-0804">Transcription</keyword>
<dbReference type="EMBL" id="DXBU01000067">
    <property type="protein sequence ID" value="HIZ22120.1"/>
    <property type="molecule type" value="Genomic_DNA"/>
</dbReference>
<dbReference type="InterPro" id="IPR009057">
    <property type="entry name" value="Homeodomain-like_sf"/>
</dbReference>
<proteinExistence type="predicted"/>
<dbReference type="SUPFAM" id="SSF46689">
    <property type="entry name" value="Homeodomain-like"/>
    <property type="match status" value="2"/>
</dbReference>
<accession>A0A9D2DSB5</accession>
<evidence type="ECO:0000259" key="4">
    <source>
        <dbReference type="PROSITE" id="PS01124"/>
    </source>
</evidence>